<keyword evidence="1" id="KW-0812">Transmembrane</keyword>
<gene>
    <name evidence="2" type="ORF">CCDG5_2047</name>
</gene>
<dbReference type="Pfam" id="PF01944">
    <property type="entry name" value="SpoIIM"/>
    <property type="match status" value="1"/>
</dbReference>
<accession>A0A078KRV7</accession>
<reference evidence="3" key="1">
    <citation type="submission" date="2014-07" db="EMBL/GenBank/DDBJ databases">
        <authorList>
            <person name="Wibberg D."/>
        </authorList>
    </citation>
    <scope>NUCLEOTIDE SEQUENCE [LARGE SCALE GENOMIC DNA]</scope>
    <source>
        <strain evidence="3">DG5</strain>
    </source>
</reference>
<keyword evidence="3" id="KW-1185">Reference proteome</keyword>
<dbReference type="Proteomes" id="UP000032431">
    <property type="component" value="Chromosome I"/>
</dbReference>
<feature type="transmembrane region" description="Helical" evidence="1">
    <location>
        <begin position="157"/>
        <end position="178"/>
    </location>
</feature>
<proteinExistence type="predicted"/>
<evidence type="ECO:0000313" key="2">
    <source>
        <dbReference type="EMBL" id="CDZ25138.1"/>
    </source>
</evidence>
<dbReference type="HOGENOM" id="CLU_1438789_0_0_9"/>
<protein>
    <submittedName>
        <fullName evidence="2">Putative membrane protein</fullName>
    </submittedName>
</protein>
<dbReference type="AlphaFoldDB" id="A0A078KRV7"/>
<name>A0A078KRV7_9FIRM</name>
<feature type="transmembrane region" description="Helical" evidence="1">
    <location>
        <begin position="49"/>
        <end position="70"/>
    </location>
</feature>
<sequence length="188" mass="21476">MVQTLRKSLQVIKTSIIRGRIAIILLTVLFIGLIVFCTLFPIPDADKEIIVNPGVVKFSKVFLHNILVFLFQEFMGISTFGLYGIFAIYINALSLGTTFSVLYSTNKLYLVYKMVIHGTIESCAIILNSFFSFYFWVKVFKNVKLVFLKKQKLSTALIDMCFFTASFTVLFLIMYLVAGVFEKLVSYF</sequence>
<dbReference type="EMBL" id="LM995447">
    <property type="protein sequence ID" value="CDZ25138.1"/>
    <property type="molecule type" value="Genomic_DNA"/>
</dbReference>
<evidence type="ECO:0000313" key="3">
    <source>
        <dbReference type="Proteomes" id="UP000032431"/>
    </source>
</evidence>
<dbReference type="STRING" id="29343.CCDG5_2047"/>
<dbReference type="PATRIC" id="fig|29343.3.peg.2173"/>
<keyword evidence="1" id="KW-0472">Membrane</keyword>
<feature type="transmembrane region" description="Helical" evidence="1">
    <location>
        <begin position="21"/>
        <end position="43"/>
    </location>
</feature>
<feature type="transmembrane region" description="Helical" evidence="1">
    <location>
        <begin position="115"/>
        <end position="137"/>
    </location>
</feature>
<evidence type="ECO:0000256" key="1">
    <source>
        <dbReference type="SAM" id="Phobius"/>
    </source>
</evidence>
<dbReference type="KEGG" id="ccel:CCDG5_2047"/>
<keyword evidence="1" id="KW-1133">Transmembrane helix</keyword>
<feature type="transmembrane region" description="Helical" evidence="1">
    <location>
        <begin position="82"/>
        <end position="103"/>
    </location>
</feature>
<dbReference type="InterPro" id="IPR002798">
    <property type="entry name" value="SpoIIM-like"/>
</dbReference>
<organism evidence="2 3">
    <name type="scientific">[Clostridium] cellulosi</name>
    <dbReference type="NCBI Taxonomy" id="29343"/>
    <lineage>
        <taxon>Bacteria</taxon>
        <taxon>Bacillati</taxon>
        <taxon>Bacillota</taxon>
        <taxon>Clostridia</taxon>
        <taxon>Eubacteriales</taxon>
        <taxon>Oscillospiraceae</taxon>
        <taxon>Oscillospiraceae incertae sedis</taxon>
    </lineage>
</organism>